<reference evidence="1" key="1">
    <citation type="submission" date="2023-07" db="EMBL/GenBank/DDBJ databases">
        <authorList>
            <consortium name="AG Swart"/>
            <person name="Singh M."/>
            <person name="Singh A."/>
            <person name="Seah K."/>
            <person name="Emmerich C."/>
        </authorList>
    </citation>
    <scope>NUCLEOTIDE SEQUENCE</scope>
    <source>
        <strain evidence="1">DP1</strain>
    </source>
</reference>
<sequence length="75" mass="8941">MSTIERCSEIRRVWLRDCRFRRQRGCCLCGIQEISVVEMKAKKEIKICEFRSNVIGVEKVKDPVCSNWNRKFKES</sequence>
<name>A0AAD1Y1X5_EUPCR</name>
<gene>
    <name evidence="1" type="ORF">ECRASSUSDP1_LOCUS25315</name>
</gene>
<dbReference type="AlphaFoldDB" id="A0AAD1Y1X5"/>
<dbReference type="Proteomes" id="UP001295684">
    <property type="component" value="Unassembled WGS sequence"/>
</dbReference>
<protein>
    <submittedName>
        <fullName evidence="1">Uncharacterized protein</fullName>
    </submittedName>
</protein>
<proteinExistence type="predicted"/>
<evidence type="ECO:0000313" key="1">
    <source>
        <dbReference type="EMBL" id="CAI2383803.1"/>
    </source>
</evidence>
<accession>A0AAD1Y1X5</accession>
<dbReference type="EMBL" id="CAMPGE010026107">
    <property type="protein sequence ID" value="CAI2383803.1"/>
    <property type="molecule type" value="Genomic_DNA"/>
</dbReference>
<comment type="caution">
    <text evidence="1">The sequence shown here is derived from an EMBL/GenBank/DDBJ whole genome shotgun (WGS) entry which is preliminary data.</text>
</comment>
<keyword evidence="2" id="KW-1185">Reference proteome</keyword>
<evidence type="ECO:0000313" key="2">
    <source>
        <dbReference type="Proteomes" id="UP001295684"/>
    </source>
</evidence>
<organism evidence="1 2">
    <name type="scientific">Euplotes crassus</name>
    <dbReference type="NCBI Taxonomy" id="5936"/>
    <lineage>
        <taxon>Eukaryota</taxon>
        <taxon>Sar</taxon>
        <taxon>Alveolata</taxon>
        <taxon>Ciliophora</taxon>
        <taxon>Intramacronucleata</taxon>
        <taxon>Spirotrichea</taxon>
        <taxon>Hypotrichia</taxon>
        <taxon>Euplotida</taxon>
        <taxon>Euplotidae</taxon>
        <taxon>Moneuplotes</taxon>
    </lineage>
</organism>